<dbReference type="SMART" id="SM00304">
    <property type="entry name" value="HAMP"/>
    <property type="match status" value="1"/>
</dbReference>
<evidence type="ECO:0000256" key="4">
    <source>
        <dbReference type="ARBA" id="ARBA00022475"/>
    </source>
</evidence>
<evidence type="ECO:0000256" key="9">
    <source>
        <dbReference type="ARBA" id="ARBA00022741"/>
    </source>
</evidence>
<dbReference type="SUPFAM" id="SSF47384">
    <property type="entry name" value="Homodimeric domain of signal transducing histidine kinase"/>
    <property type="match status" value="1"/>
</dbReference>
<gene>
    <name evidence="18" type="primary">envZ</name>
    <name evidence="18" type="ORF">IC617_16935</name>
</gene>
<dbReference type="Proteomes" id="UP000638014">
    <property type="component" value="Unassembled WGS sequence"/>
</dbReference>
<feature type="domain" description="Histidine kinase" evidence="16">
    <location>
        <begin position="233"/>
        <end position="434"/>
    </location>
</feature>
<keyword evidence="13" id="KW-0902">Two-component regulatory system</keyword>
<keyword evidence="4" id="KW-1003">Cell membrane</keyword>
<evidence type="ECO:0000256" key="6">
    <source>
        <dbReference type="ARBA" id="ARBA00022553"/>
    </source>
</evidence>
<keyword evidence="9" id="KW-0547">Nucleotide-binding</keyword>
<dbReference type="PRINTS" id="PR00344">
    <property type="entry name" value="BCTRLSENSOR"/>
</dbReference>
<dbReference type="FunFam" id="1.10.287.130:FF:000006">
    <property type="entry name" value="Osmolarity two-component histidine kinase EnvZ"/>
    <property type="match status" value="1"/>
</dbReference>
<dbReference type="SUPFAM" id="SSF55874">
    <property type="entry name" value="ATPase domain of HSP90 chaperone/DNA topoisomerase II/histidine kinase"/>
    <property type="match status" value="1"/>
</dbReference>
<dbReference type="EC" id="2.7.13.3" evidence="3"/>
<evidence type="ECO:0000256" key="1">
    <source>
        <dbReference type="ARBA" id="ARBA00000085"/>
    </source>
</evidence>
<evidence type="ECO:0000313" key="19">
    <source>
        <dbReference type="Proteomes" id="UP000638014"/>
    </source>
</evidence>
<evidence type="ECO:0000256" key="11">
    <source>
        <dbReference type="ARBA" id="ARBA00022840"/>
    </source>
</evidence>
<dbReference type="Pfam" id="PF02518">
    <property type="entry name" value="HATPase_c"/>
    <property type="match status" value="1"/>
</dbReference>
<keyword evidence="8 15" id="KW-0812">Transmembrane</keyword>
<proteinExistence type="predicted"/>
<dbReference type="InterPro" id="IPR004358">
    <property type="entry name" value="Sig_transdc_His_kin-like_C"/>
</dbReference>
<evidence type="ECO:0000313" key="18">
    <source>
        <dbReference type="EMBL" id="MBD1391116.1"/>
    </source>
</evidence>
<feature type="transmembrane region" description="Helical" evidence="15">
    <location>
        <begin position="153"/>
        <end position="172"/>
    </location>
</feature>
<name>A0A8J6QS96_9GAMM</name>
<evidence type="ECO:0000256" key="14">
    <source>
        <dbReference type="ARBA" id="ARBA00023136"/>
    </source>
</evidence>
<dbReference type="InterPro" id="IPR003661">
    <property type="entry name" value="HisK_dim/P_dom"/>
</dbReference>
<keyword evidence="11" id="KW-0067">ATP-binding</keyword>
<evidence type="ECO:0000256" key="5">
    <source>
        <dbReference type="ARBA" id="ARBA00022519"/>
    </source>
</evidence>
<dbReference type="PROSITE" id="PS50885">
    <property type="entry name" value="HAMP"/>
    <property type="match status" value="1"/>
</dbReference>
<dbReference type="InterPro" id="IPR050980">
    <property type="entry name" value="2C_sensor_his_kinase"/>
</dbReference>
<evidence type="ECO:0000256" key="15">
    <source>
        <dbReference type="SAM" id="Phobius"/>
    </source>
</evidence>
<keyword evidence="14 15" id="KW-0472">Membrane</keyword>
<dbReference type="CDD" id="cd06225">
    <property type="entry name" value="HAMP"/>
    <property type="match status" value="1"/>
</dbReference>
<dbReference type="SMART" id="SM00388">
    <property type="entry name" value="HisKA"/>
    <property type="match status" value="1"/>
</dbReference>
<accession>A0A8J6QS96</accession>
<dbReference type="GO" id="GO:0005524">
    <property type="term" value="F:ATP binding"/>
    <property type="evidence" value="ECO:0007669"/>
    <property type="project" value="UniProtKB-KW"/>
</dbReference>
<dbReference type="PANTHER" id="PTHR44936:SF5">
    <property type="entry name" value="SENSOR HISTIDINE KINASE ENVZ"/>
    <property type="match status" value="1"/>
</dbReference>
<dbReference type="EMBL" id="JACXAF010000028">
    <property type="protein sequence ID" value="MBD1391116.1"/>
    <property type="molecule type" value="Genomic_DNA"/>
</dbReference>
<dbReference type="PROSITE" id="PS50109">
    <property type="entry name" value="HIS_KIN"/>
    <property type="match status" value="1"/>
</dbReference>
<dbReference type="Gene3D" id="1.10.287.130">
    <property type="match status" value="1"/>
</dbReference>
<dbReference type="InterPro" id="IPR003660">
    <property type="entry name" value="HAMP_dom"/>
</dbReference>
<organism evidence="18 19">
    <name type="scientific">Neiella litorisoli</name>
    <dbReference type="NCBI Taxonomy" id="2771431"/>
    <lineage>
        <taxon>Bacteria</taxon>
        <taxon>Pseudomonadati</taxon>
        <taxon>Pseudomonadota</taxon>
        <taxon>Gammaproteobacteria</taxon>
        <taxon>Alteromonadales</taxon>
        <taxon>Echinimonadaceae</taxon>
        <taxon>Neiella</taxon>
    </lineage>
</organism>
<comment type="catalytic activity">
    <reaction evidence="1">
        <text>ATP + protein L-histidine = ADP + protein N-phospho-L-histidine.</text>
        <dbReference type="EC" id="2.7.13.3"/>
    </reaction>
</comment>
<dbReference type="PANTHER" id="PTHR44936">
    <property type="entry name" value="SENSOR PROTEIN CREC"/>
    <property type="match status" value="1"/>
</dbReference>
<keyword evidence="7 18" id="KW-0808">Transferase</keyword>
<evidence type="ECO:0000256" key="7">
    <source>
        <dbReference type="ARBA" id="ARBA00022679"/>
    </source>
</evidence>
<evidence type="ECO:0000259" key="17">
    <source>
        <dbReference type="PROSITE" id="PS50885"/>
    </source>
</evidence>
<dbReference type="Pfam" id="PF00672">
    <property type="entry name" value="HAMP"/>
    <property type="match status" value="1"/>
</dbReference>
<sequence>MVRLWPRSAFGQTVLLIGSLLLLTQMVSYFMVALYVIKPSYEQIVHLLANQVRLVLDDHNPGHKMLEPALKSRMLSSTGIEIYIEPVAMVSGLENATPYALLSEQMSDELGGNAEIRIEQGANYIVWVNAPQAPELWLRVPMKQLEESDFSPLPMYLAIIGGLSVLGGWLFARQLNRPLKALRVAALKVARGDMPETLKESGTQDVVEVTRAFNHMANGIKRLESDRNLLMAGISHDLRTPLTRIRLASEMMADEDDWLRDGIVQDIDDMNAIIDQFIEYIRHHKDESLEPYQLNDIVSEVVQAEEVRDVAIHFHPDAKLPEIPLRRVTIKRVVANLVENALRHGEPPVELHTGLDASKQKIWLTVRDHGAGIPDDQLQNVFEPFTQGDKARGTEGSGLGLAIIRRVVLSHGGNVSLSNMDGKGLMARIELPLS</sequence>
<evidence type="ECO:0000259" key="16">
    <source>
        <dbReference type="PROSITE" id="PS50109"/>
    </source>
</evidence>
<dbReference type="CDD" id="cd00082">
    <property type="entry name" value="HisKA"/>
    <property type="match status" value="1"/>
</dbReference>
<evidence type="ECO:0000256" key="3">
    <source>
        <dbReference type="ARBA" id="ARBA00012438"/>
    </source>
</evidence>
<dbReference type="SMART" id="SM00387">
    <property type="entry name" value="HATPase_c"/>
    <property type="match status" value="1"/>
</dbReference>
<keyword evidence="6" id="KW-0597">Phosphoprotein</keyword>
<dbReference type="NCBIfam" id="NF007004">
    <property type="entry name" value="PRK09467.1"/>
    <property type="match status" value="1"/>
</dbReference>
<dbReference type="Gene3D" id="3.30.565.10">
    <property type="entry name" value="Histidine kinase-like ATPase, C-terminal domain"/>
    <property type="match status" value="1"/>
</dbReference>
<dbReference type="RefSeq" id="WP_191146176.1">
    <property type="nucleotide sequence ID" value="NZ_JACXAF010000028.1"/>
</dbReference>
<evidence type="ECO:0000256" key="8">
    <source>
        <dbReference type="ARBA" id="ARBA00022692"/>
    </source>
</evidence>
<dbReference type="AlphaFoldDB" id="A0A8J6QS96"/>
<evidence type="ECO:0000256" key="12">
    <source>
        <dbReference type="ARBA" id="ARBA00022989"/>
    </source>
</evidence>
<reference evidence="18" key="1">
    <citation type="submission" date="2020-09" db="EMBL/GenBank/DDBJ databases">
        <title>A novel bacterium of genus Neiella, isolated from South China Sea.</title>
        <authorList>
            <person name="Huang H."/>
            <person name="Mo K."/>
            <person name="Hu Y."/>
        </authorList>
    </citation>
    <scope>NUCLEOTIDE SEQUENCE</scope>
    <source>
        <strain evidence="18">HB171785</strain>
    </source>
</reference>
<comment type="subcellular location">
    <subcellularLocation>
        <location evidence="2">Cell inner membrane</location>
        <topology evidence="2">Multi-pass membrane protein</topology>
    </subcellularLocation>
</comment>
<feature type="domain" description="HAMP" evidence="17">
    <location>
        <begin position="173"/>
        <end position="225"/>
    </location>
</feature>
<evidence type="ECO:0000256" key="13">
    <source>
        <dbReference type="ARBA" id="ARBA00023012"/>
    </source>
</evidence>
<dbReference type="InterPro" id="IPR005467">
    <property type="entry name" value="His_kinase_dom"/>
</dbReference>
<dbReference type="InterPro" id="IPR003594">
    <property type="entry name" value="HATPase_dom"/>
</dbReference>
<keyword evidence="5" id="KW-0997">Cell inner membrane</keyword>
<keyword evidence="12 15" id="KW-1133">Transmembrane helix</keyword>
<dbReference type="GO" id="GO:0000155">
    <property type="term" value="F:phosphorelay sensor kinase activity"/>
    <property type="evidence" value="ECO:0007669"/>
    <property type="project" value="InterPro"/>
</dbReference>
<comment type="caution">
    <text evidence="18">The sequence shown here is derived from an EMBL/GenBank/DDBJ whole genome shotgun (WGS) entry which is preliminary data.</text>
</comment>
<dbReference type="Pfam" id="PF00512">
    <property type="entry name" value="HisKA"/>
    <property type="match status" value="1"/>
</dbReference>
<dbReference type="InterPro" id="IPR036097">
    <property type="entry name" value="HisK_dim/P_sf"/>
</dbReference>
<dbReference type="GO" id="GO:0005886">
    <property type="term" value="C:plasma membrane"/>
    <property type="evidence" value="ECO:0007669"/>
    <property type="project" value="UniProtKB-SubCell"/>
</dbReference>
<dbReference type="InterPro" id="IPR036890">
    <property type="entry name" value="HATPase_C_sf"/>
</dbReference>
<evidence type="ECO:0000256" key="10">
    <source>
        <dbReference type="ARBA" id="ARBA00022777"/>
    </source>
</evidence>
<feature type="transmembrane region" description="Helical" evidence="15">
    <location>
        <begin position="12"/>
        <end position="37"/>
    </location>
</feature>
<keyword evidence="10 18" id="KW-0418">Kinase</keyword>
<protein>
    <recommendedName>
        <fullName evidence="3">histidine kinase</fullName>
        <ecNumber evidence="3">2.7.13.3</ecNumber>
    </recommendedName>
</protein>
<evidence type="ECO:0000256" key="2">
    <source>
        <dbReference type="ARBA" id="ARBA00004429"/>
    </source>
</evidence>
<keyword evidence="19" id="KW-1185">Reference proteome</keyword>